<dbReference type="Proteomes" id="UP001055072">
    <property type="component" value="Unassembled WGS sequence"/>
</dbReference>
<keyword evidence="2" id="KW-1185">Reference proteome</keyword>
<proteinExistence type="predicted"/>
<organism evidence="1 2">
    <name type="scientific">Irpex rosettiformis</name>
    <dbReference type="NCBI Taxonomy" id="378272"/>
    <lineage>
        <taxon>Eukaryota</taxon>
        <taxon>Fungi</taxon>
        <taxon>Dikarya</taxon>
        <taxon>Basidiomycota</taxon>
        <taxon>Agaricomycotina</taxon>
        <taxon>Agaricomycetes</taxon>
        <taxon>Polyporales</taxon>
        <taxon>Irpicaceae</taxon>
        <taxon>Irpex</taxon>
    </lineage>
</organism>
<name>A0ACB8U1T7_9APHY</name>
<gene>
    <name evidence="1" type="ORF">BDY19DRAFT_891448</name>
</gene>
<accession>A0ACB8U1T7</accession>
<dbReference type="EMBL" id="MU274914">
    <property type="protein sequence ID" value="KAI0088193.1"/>
    <property type="molecule type" value="Genomic_DNA"/>
</dbReference>
<evidence type="ECO:0000313" key="1">
    <source>
        <dbReference type="EMBL" id="KAI0088193.1"/>
    </source>
</evidence>
<reference evidence="1" key="1">
    <citation type="journal article" date="2021" name="Environ. Microbiol.">
        <title>Gene family expansions and transcriptome signatures uncover fungal adaptations to wood decay.</title>
        <authorList>
            <person name="Hage H."/>
            <person name="Miyauchi S."/>
            <person name="Viragh M."/>
            <person name="Drula E."/>
            <person name="Min B."/>
            <person name="Chaduli D."/>
            <person name="Navarro D."/>
            <person name="Favel A."/>
            <person name="Norest M."/>
            <person name="Lesage-Meessen L."/>
            <person name="Balint B."/>
            <person name="Merenyi Z."/>
            <person name="de Eugenio L."/>
            <person name="Morin E."/>
            <person name="Martinez A.T."/>
            <person name="Baldrian P."/>
            <person name="Stursova M."/>
            <person name="Martinez M.J."/>
            <person name="Novotny C."/>
            <person name="Magnuson J.K."/>
            <person name="Spatafora J.W."/>
            <person name="Maurice S."/>
            <person name="Pangilinan J."/>
            <person name="Andreopoulos W."/>
            <person name="LaButti K."/>
            <person name="Hundley H."/>
            <person name="Na H."/>
            <person name="Kuo A."/>
            <person name="Barry K."/>
            <person name="Lipzen A."/>
            <person name="Henrissat B."/>
            <person name="Riley R."/>
            <person name="Ahrendt S."/>
            <person name="Nagy L.G."/>
            <person name="Grigoriev I.V."/>
            <person name="Martin F."/>
            <person name="Rosso M.N."/>
        </authorList>
    </citation>
    <scope>NUCLEOTIDE SEQUENCE</scope>
    <source>
        <strain evidence="1">CBS 384.51</strain>
    </source>
</reference>
<protein>
    <submittedName>
        <fullName evidence="1">Bucentaur or craniofacial development-domain-containing protein</fullName>
    </submittedName>
</protein>
<evidence type="ECO:0000313" key="2">
    <source>
        <dbReference type="Proteomes" id="UP001055072"/>
    </source>
</evidence>
<comment type="caution">
    <text evidence="1">The sequence shown here is derived from an EMBL/GenBank/DDBJ whole genome shotgun (WGS) entry which is preliminary data.</text>
</comment>
<sequence length="268" mass="29553">MQAEQHCKEDSDSEDDPDYVPTVDVASGMSAQSDSADEERDAKRVKTSPPKLTVEEEAEKKRARDEQWASFQASILNPAGSTPRISETKLVKIEKRYRYAGEEVTELVEVPESSEEAKKWPLWEPSVAALTPEEVAENSESQSSSGGPSTSTITTREINAASSSASVPSSSSMPPSENPSKRPGPRKPKTKLAPLPEIAKAKKLTTLDKSAMDWRAHVSTTSNSGLKDELQAHRRGGGYLEKVEFLQRVEERKDHAFEVNKSTKRRRG</sequence>